<sequence>MSLIALQGAVELGLIYALMALGLFVSYRVLDIPDLTVDSSFTLGAAVSAVLTMGGHPILGIVLAIAAGWFAGLLTAFLQTKLHIQPILAGILSMTALYSINLHVMGNKAMVSLLNTPNIFSKASEIMGPYGKMVAAFCFILGAIIFLILFFRTQTGLCIRATGDNEDMVRSSSINTDRMKFIGLGLANALVGMGGALLAQYQMFADASTGIGMVVIGLASLIIGEVLFGRPSVPRNIISVVLGAIVYRVVIAFVLARGLAASDLKLISAVVVTLAISYPVVIDQYKLHKLRKEGAKNA</sequence>
<keyword evidence="2" id="KW-1003">Cell membrane</keyword>
<reference evidence="7" key="1">
    <citation type="submission" date="2020-08" db="EMBL/GenBank/DDBJ databases">
        <title>Genome public.</title>
        <authorList>
            <person name="Liu C."/>
            <person name="Sun Q."/>
        </authorList>
    </citation>
    <scope>NUCLEOTIDE SEQUENCE</scope>
    <source>
        <strain evidence="7">NSJ-64</strain>
    </source>
</reference>
<evidence type="ECO:0000256" key="3">
    <source>
        <dbReference type="ARBA" id="ARBA00022692"/>
    </source>
</evidence>
<dbReference type="PANTHER" id="PTHR32196">
    <property type="entry name" value="ABC TRANSPORTER PERMEASE PROTEIN YPHD-RELATED-RELATED"/>
    <property type="match status" value="1"/>
</dbReference>
<keyword evidence="5 6" id="KW-0472">Membrane</keyword>
<dbReference type="CDD" id="cd06574">
    <property type="entry name" value="TM_PBP1_branched-chain-AA_like"/>
    <property type="match status" value="1"/>
</dbReference>
<dbReference type="EMBL" id="JACRTD010000002">
    <property type="protein sequence ID" value="MBC8584708.1"/>
    <property type="molecule type" value="Genomic_DNA"/>
</dbReference>
<evidence type="ECO:0000256" key="2">
    <source>
        <dbReference type="ARBA" id="ARBA00022475"/>
    </source>
</evidence>
<evidence type="ECO:0000256" key="5">
    <source>
        <dbReference type="ARBA" id="ARBA00023136"/>
    </source>
</evidence>
<dbReference type="Pfam" id="PF02653">
    <property type="entry name" value="BPD_transp_2"/>
    <property type="match status" value="1"/>
</dbReference>
<feature type="transmembrane region" description="Helical" evidence="6">
    <location>
        <begin position="240"/>
        <end position="260"/>
    </location>
</feature>
<evidence type="ECO:0000313" key="8">
    <source>
        <dbReference type="Proteomes" id="UP000623678"/>
    </source>
</evidence>
<protein>
    <submittedName>
        <fullName evidence="7">ABC transporter permease</fullName>
    </submittedName>
</protein>
<keyword evidence="4 6" id="KW-1133">Transmembrane helix</keyword>
<dbReference type="InterPro" id="IPR001851">
    <property type="entry name" value="ABC_transp_permease"/>
</dbReference>
<proteinExistence type="predicted"/>
<dbReference type="AlphaFoldDB" id="A0A926EMM6"/>
<dbReference type="GO" id="GO:0005886">
    <property type="term" value="C:plasma membrane"/>
    <property type="evidence" value="ECO:0007669"/>
    <property type="project" value="UniProtKB-SubCell"/>
</dbReference>
<feature type="transmembrane region" description="Helical" evidence="6">
    <location>
        <begin position="181"/>
        <end position="201"/>
    </location>
</feature>
<name>A0A926EMM6_9FIRM</name>
<comment type="caution">
    <text evidence="7">The sequence shown here is derived from an EMBL/GenBank/DDBJ whole genome shotgun (WGS) entry which is preliminary data.</text>
</comment>
<gene>
    <name evidence="7" type="ORF">H8705_03850</name>
</gene>
<dbReference type="GO" id="GO:0022857">
    <property type="term" value="F:transmembrane transporter activity"/>
    <property type="evidence" value="ECO:0007669"/>
    <property type="project" value="InterPro"/>
</dbReference>
<feature type="transmembrane region" description="Helical" evidence="6">
    <location>
        <begin position="58"/>
        <end position="78"/>
    </location>
</feature>
<keyword evidence="3 6" id="KW-0812">Transmembrane</keyword>
<feature type="transmembrane region" description="Helical" evidence="6">
    <location>
        <begin position="12"/>
        <end position="30"/>
    </location>
</feature>
<evidence type="ECO:0000256" key="1">
    <source>
        <dbReference type="ARBA" id="ARBA00004651"/>
    </source>
</evidence>
<feature type="transmembrane region" description="Helical" evidence="6">
    <location>
        <begin position="87"/>
        <end position="106"/>
    </location>
</feature>
<evidence type="ECO:0000256" key="6">
    <source>
        <dbReference type="SAM" id="Phobius"/>
    </source>
</evidence>
<evidence type="ECO:0000256" key="4">
    <source>
        <dbReference type="ARBA" id="ARBA00022989"/>
    </source>
</evidence>
<feature type="transmembrane region" description="Helical" evidence="6">
    <location>
        <begin position="266"/>
        <end position="282"/>
    </location>
</feature>
<evidence type="ECO:0000313" key="7">
    <source>
        <dbReference type="EMBL" id="MBC8584708.1"/>
    </source>
</evidence>
<comment type="subcellular location">
    <subcellularLocation>
        <location evidence="1">Cell membrane</location>
        <topology evidence="1">Multi-pass membrane protein</topology>
    </subcellularLocation>
</comment>
<accession>A0A926EMM6</accession>
<dbReference type="Proteomes" id="UP000623678">
    <property type="component" value="Unassembled WGS sequence"/>
</dbReference>
<organism evidence="7 8">
    <name type="scientific">Youxingia wuxianensis</name>
    <dbReference type="NCBI Taxonomy" id="2763678"/>
    <lineage>
        <taxon>Bacteria</taxon>
        <taxon>Bacillati</taxon>
        <taxon>Bacillota</taxon>
        <taxon>Clostridia</taxon>
        <taxon>Eubacteriales</taxon>
        <taxon>Oscillospiraceae</taxon>
        <taxon>Youxingia</taxon>
    </lineage>
</organism>
<feature type="transmembrane region" description="Helical" evidence="6">
    <location>
        <begin position="130"/>
        <end position="151"/>
    </location>
</feature>
<keyword evidence="8" id="KW-1185">Reference proteome</keyword>
<dbReference type="PANTHER" id="PTHR32196:SF69">
    <property type="entry name" value="BRANCHED-CHAIN AMINO ACID TRANSPORT SYSTEM, PERMEASE PROTEIN"/>
    <property type="match status" value="1"/>
</dbReference>
<feature type="transmembrane region" description="Helical" evidence="6">
    <location>
        <begin position="207"/>
        <end position="228"/>
    </location>
</feature>
<dbReference type="RefSeq" id="WP_262394529.1">
    <property type="nucleotide sequence ID" value="NZ_JACRTD010000002.1"/>
</dbReference>